<feature type="region of interest" description="Disordered" evidence="1">
    <location>
        <begin position="596"/>
        <end position="626"/>
    </location>
</feature>
<sequence length="782" mass="86235">MVFSPCPRGQRSKGSANNAEDVMLPIDLAHQDRPTRPSSAAVGNLSEERLAFEEIFRPSTRRTGNPETEITPGSHQFPKTAANRTIHIRPKASRISLIQLSHKIRRRLSRESQLSKKSSKIFKGRGVTLQGGDQNVNPAVGVDITTNNDAEYDSDARCILTPQITERIAGGIIGFISKPDTQSPERPLDINHDMFPTGLDGTSSAIWDEASNPEKEVTTGNLESLPENNGGLFNFDTSEDGFKPHVEAESQRSTPTSTAGSYFPENSMKPAGAKYLDRVPRFESSLSRFSWESDVARTNGLSPPSDFQLELSPPKAGHVAAASGGKAAVSGGYFDLFNGKQLSSEKTPNATSQDSFACPRNNKYRTESRFIENFVDIHSSSASDSAIQSSNGIQKYTNMRSISDGWLSDGKRRGYGYRFVMEDNGKPPNSETSDIMQLIYQESTPETDLRDLVEFTGREKSLKCFSQASGESIVTRNQAQGPVESHCNEDLNVVSCGELAVSERNLFDSDISKEPFSSWARFPSRSKISRNGSAGRSDNVAACDFASIDTPKDSQDTNSPPLPRISNDKSDSLPSIKKGMGLFNWVRLHRSDSVDRRRYRAGHRRETSRSDDLKDPDLEIIPGGPTGQLILEQIGDIRSEIKRHNQQLKARGSNERVSEQRTPWSRMLDPAPLGSRLPCRLGFSTFGGSGMNAPTDPCSADVWSRLYEDCIGLFSGDDDVTFNHGTEEGLEKVLIDSEGHRRVSRSMDLRDSTVDFKEEQLLNEVGSKDGLLKLVEQTWGTE</sequence>
<feature type="compositionally biased region" description="Basic and acidic residues" evidence="1">
    <location>
        <begin position="604"/>
        <end position="617"/>
    </location>
</feature>
<feature type="region of interest" description="Disordered" evidence="1">
    <location>
        <begin position="1"/>
        <end position="20"/>
    </location>
</feature>
<accession>C0NIW5</accession>
<proteinExistence type="predicted"/>
<gene>
    <name evidence="2" type="ORF">HCBG_02372</name>
</gene>
<dbReference type="Proteomes" id="UP000001631">
    <property type="component" value="Unassembled WGS sequence"/>
</dbReference>
<feature type="region of interest" description="Disordered" evidence="1">
    <location>
        <begin position="246"/>
        <end position="265"/>
    </location>
</feature>
<dbReference type="HOGENOM" id="CLU_358607_0_0_1"/>
<feature type="region of interest" description="Disordered" evidence="1">
    <location>
        <begin position="546"/>
        <end position="573"/>
    </location>
</feature>
<dbReference type="InParanoid" id="C0NIW5"/>
<reference evidence="2" key="1">
    <citation type="submission" date="2009-02" db="EMBL/GenBank/DDBJ databases">
        <title>The Genome Sequence of Ajellomyces capsulatus strain G186AR.</title>
        <authorList>
            <consortium name="The Broad Institute Genome Sequencing Platform"/>
            <person name="Champion M."/>
            <person name="Cuomo C."/>
            <person name="Ma L.-J."/>
            <person name="Henn M.R."/>
            <person name="Sil A."/>
            <person name="Goldman B."/>
            <person name="Young S.K."/>
            <person name="Kodira C.D."/>
            <person name="Zeng Q."/>
            <person name="Koehrsen M."/>
            <person name="Alvarado L."/>
            <person name="Berlin A."/>
            <person name="Borenstein D."/>
            <person name="Chen Z."/>
            <person name="Engels R."/>
            <person name="Freedman E."/>
            <person name="Gellesch M."/>
            <person name="Goldberg J."/>
            <person name="Griggs A."/>
            <person name="Gujja S."/>
            <person name="Heiman D."/>
            <person name="Hepburn T."/>
            <person name="Howarth C."/>
            <person name="Jen D."/>
            <person name="Larson L."/>
            <person name="Lewis B."/>
            <person name="Mehta T."/>
            <person name="Park D."/>
            <person name="Pearson M."/>
            <person name="Roberts A."/>
            <person name="Saif S."/>
            <person name="Shea T."/>
            <person name="Shenoy N."/>
            <person name="Sisk P."/>
            <person name="Stolte C."/>
            <person name="Sykes S."/>
            <person name="Walk T."/>
            <person name="White J."/>
            <person name="Yandava C."/>
            <person name="Klein B."/>
            <person name="McEwen J.G."/>
            <person name="Puccia R."/>
            <person name="Goldman G.H."/>
            <person name="Felipe M.S."/>
            <person name="Nino-Vega G."/>
            <person name="San-Blas G."/>
            <person name="Taylor J."/>
            <person name="Mendoza L."/>
            <person name="Galagan J."/>
            <person name="Nusbaum C."/>
            <person name="Birren B."/>
        </authorList>
    </citation>
    <scope>NUCLEOTIDE SEQUENCE</scope>
    <source>
        <strain evidence="2">G186AR</strain>
    </source>
</reference>
<dbReference type="GeneID" id="69035388"/>
<feature type="region of interest" description="Disordered" evidence="1">
    <location>
        <begin position="58"/>
        <end position="77"/>
    </location>
</feature>
<organism evidence="2 3">
    <name type="scientific">Ajellomyces capsulatus (strain G186AR / H82 / ATCC MYA-2454 / RMSCC 2432)</name>
    <name type="common">Darling's disease fungus</name>
    <name type="synonym">Histoplasma capsulatum</name>
    <dbReference type="NCBI Taxonomy" id="447093"/>
    <lineage>
        <taxon>Eukaryota</taxon>
        <taxon>Fungi</taxon>
        <taxon>Dikarya</taxon>
        <taxon>Ascomycota</taxon>
        <taxon>Pezizomycotina</taxon>
        <taxon>Eurotiomycetes</taxon>
        <taxon>Eurotiomycetidae</taxon>
        <taxon>Onygenales</taxon>
        <taxon>Ajellomycetaceae</taxon>
        <taxon>Histoplasma</taxon>
    </lineage>
</organism>
<evidence type="ECO:0000313" key="3">
    <source>
        <dbReference type="Proteomes" id="UP000001631"/>
    </source>
</evidence>
<dbReference type="VEuPathDB" id="FungiDB:I7I50_10754"/>
<evidence type="ECO:0000256" key="1">
    <source>
        <dbReference type="SAM" id="MobiDB-lite"/>
    </source>
</evidence>
<dbReference type="RefSeq" id="XP_045289316.1">
    <property type="nucleotide sequence ID" value="XM_045429421.1"/>
</dbReference>
<protein>
    <submittedName>
        <fullName evidence="2">Uncharacterized protein</fullName>
    </submittedName>
</protein>
<name>C0NIW5_AJECG</name>
<dbReference type="EMBL" id="GG663365">
    <property type="protein sequence ID" value="EEH08835.1"/>
    <property type="molecule type" value="Genomic_DNA"/>
</dbReference>
<keyword evidence="3" id="KW-1185">Reference proteome</keyword>
<dbReference type="AlphaFoldDB" id="C0NIW5"/>
<feature type="region of interest" description="Disordered" evidence="1">
    <location>
        <begin position="645"/>
        <end position="669"/>
    </location>
</feature>
<evidence type="ECO:0000313" key="2">
    <source>
        <dbReference type="EMBL" id="EEH08835.1"/>
    </source>
</evidence>
<feature type="compositionally biased region" description="Polar residues" evidence="1">
    <location>
        <begin position="251"/>
        <end position="260"/>
    </location>
</feature>
<feature type="compositionally biased region" description="Polar residues" evidence="1">
    <location>
        <begin position="61"/>
        <end position="74"/>
    </location>
</feature>